<keyword evidence="2" id="KW-0479">Metal-binding</keyword>
<dbReference type="InterPro" id="IPR051061">
    <property type="entry name" value="Zinc_finger_trans_reg"/>
</dbReference>
<evidence type="ECO:0000256" key="4">
    <source>
        <dbReference type="ARBA" id="ARBA00022833"/>
    </source>
</evidence>
<evidence type="ECO:0000259" key="10">
    <source>
        <dbReference type="PROSITE" id="PS50157"/>
    </source>
</evidence>
<dbReference type="PROSITE" id="PS50157">
    <property type="entry name" value="ZINC_FINGER_C2H2_2"/>
    <property type="match status" value="1"/>
</dbReference>
<keyword evidence="5" id="KW-0805">Transcription regulation</keyword>
<dbReference type="PROSITE" id="PS00028">
    <property type="entry name" value="ZINC_FINGER_C2H2_1"/>
    <property type="match status" value="1"/>
</dbReference>
<sequence>MDIDPNCDLTWAYSTINQPAVPTLYDSNPWELDYSGDTASSTYLAADILSPTSFPSPSEYTFAQESTALTGLESHTFPTSYNIHGTASPALSSNLSFRLRHLSPALEPSEPLADSSLQPVSPSDFGPMPARFIPSSVTSSEPTPAVGNDNLHEFVLNNNTHDSEYDRELSVASYEYPLGEQAHLTDSGPAFRFYSGYPTMRMNSPAPAQYPIPEASIHNQIPAFLTSHNEPPQAPGLIFTSEVPVHSVFTAAPEFHNSQANNNDDDDDDDNNNNGNDDDGDGDNNDNNRVRPAFIRNARVLTSADVVARRQTYVCSYDGCNRKPFRNQSKLKYHVERHTRPYICPDPECGKDFGSKGDLERHIGSVHPARAPPGSLTRYVCWEEECDGRTFPRRDNFKEHMKVHKRKNYGKQELGGGAEEAGTSAKEMAQG</sequence>
<evidence type="ECO:0000313" key="11">
    <source>
        <dbReference type="EMBL" id="KAK3317110.1"/>
    </source>
</evidence>
<feature type="compositionally biased region" description="Acidic residues" evidence="9">
    <location>
        <begin position="263"/>
        <end position="284"/>
    </location>
</feature>
<keyword evidence="7" id="KW-0539">Nucleus</keyword>
<keyword evidence="6" id="KW-0804">Transcription</keyword>
<dbReference type="PANTHER" id="PTHR46179">
    <property type="entry name" value="ZINC FINGER PROTEIN"/>
    <property type="match status" value="1"/>
</dbReference>
<evidence type="ECO:0000256" key="2">
    <source>
        <dbReference type="ARBA" id="ARBA00022723"/>
    </source>
</evidence>
<dbReference type="Proteomes" id="UP001286456">
    <property type="component" value="Unassembled WGS sequence"/>
</dbReference>
<gene>
    <name evidence="11" type="ORF">B0T19DRAFT_302654</name>
    <name evidence="12" type="ORF">B0T19DRAFT_5291</name>
</gene>
<dbReference type="Gene3D" id="3.30.160.60">
    <property type="entry name" value="Classic Zinc Finger"/>
    <property type="match status" value="2"/>
</dbReference>
<keyword evidence="3 8" id="KW-0863">Zinc-finger</keyword>
<comment type="caution">
    <text evidence="11">The sequence shown here is derived from an EMBL/GenBank/DDBJ whole genome shotgun (WGS) entry which is preliminary data.</text>
</comment>
<dbReference type="AlphaFoldDB" id="A0AAE0I2D6"/>
<dbReference type="GO" id="GO:0006357">
    <property type="term" value="P:regulation of transcription by RNA polymerase II"/>
    <property type="evidence" value="ECO:0007669"/>
    <property type="project" value="TreeGrafter"/>
</dbReference>
<dbReference type="SMART" id="SM00355">
    <property type="entry name" value="ZnF_C2H2"/>
    <property type="match status" value="3"/>
</dbReference>
<dbReference type="GO" id="GO:0005634">
    <property type="term" value="C:nucleus"/>
    <property type="evidence" value="ECO:0007669"/>
    <property type="project" value="UniProtKB-SubCell"/>
</dbReference>
<dbReference type="InterPro" id="IPR036236">
    <property type="entry name" value="Znf_C2H2_sf"/>
</dbReference>
<proteinExistence type="predicted"/>
<evidence type="ECO:0000256" key="9">
    <source>
        <dbReference type="SAM" id="MobiDB-lite"/>
    </source>
</evidence>
<evidence type="ECO:0000313" key="13">
    <source>
        <dbReference type="Proteomes" id="UP001286456"/>
    </source>
</evidence>
<dbReference type="Pfam" id="PF00096">
    <property type="entry name" value="zf-C2H2"/>
    <property type="match status" value="2"/>
</dbReference>
<evidence type="ECO:0000256" key="6">
    <source>
        <dbReference type="ARBA" id="ARBA00023163"/>
    </source>
</evidence>
<evidence type="ECO:0000256" key="8">
    <source>
        <dbReference type="PROSITE-ProRule" id="PRU00042"/>
    </source>
</evidence>
<evidence type="ECO:0000313" key="12">
    <source>
        <dbReference type="EMBL" id="KAK3335332.1"/>
    </source>
</evidence>
<accession>A0AAE0I2D6</accession>
<dbReference type="EMBL" id="JAUEPO010000009">
    <property type="protein sequence ID" value="KAK3317110.1"/>
    <property type="molecule type" value="Genomic_DNA"/>
</dbReference>
<evidence type="ECO:0000256" key="7">
    <source>
        <dbReference type="ARBA" id="ARBA00023242"/>
    </source>
</evidence>
<evidence type="ECO:0000256" key="1">
    <source>
        <dbReference type="ARBA" id="ARBA00004123"/>
    </source>
</evidence>
<feature type="domain" description="C2H2-type" evidence="10">
    <location>
        <begin position="342"/>
        <end position="372"/>
    </location>
</feature>
<dbReference type="InterPro" id="IPR013087">
    <property type="entry name" value="Znf_C2H2_type"/>
</dbReference>
<feature type="region of interest" description="Disordered" evidence="9">
    <location>
        <begin position="401"/>
        <end position="431"/>
    </location>
</feature>
<evidence type="ECO:0000256" key="3">
    <source>
        <dbReference type="ARBA" id="ARBA00022771"/>
    </source>
</evidence>
<name>A0AAE0I2D6_9PEZI</name>
<reference evidence="11" key="1">
    <citation type="journal article" date="2023" name="Mol. Phylogenet. Evol.">
        <title>Genome-scale phylogeny and comparative genomics of the fungal order Sordariales.</title>
        <authorList>
            <person name="Hensen N."/>
            <person name="Bonometti L."/>
            <person name="Westerberg I."/>
            <person name="Brannstrom I.O."/>
            <person name="Guillou S."/>
            <person name="Cros-Aarteil S."/>
            <person name="Calhoun S."/>
            <person name="Haridas S."/>
            <person name="Kuo A."/>
            <person name="Mondo S."/>
            <person name="Pangilinan J."/>
            <person name="Riley R."/>
            <person name="LaButti K."/>
            <person name="Andreopoulos B."/>
            <person name="Lipzen A."/>
            <person name="Chen C."/>
            <person name="Yan M."/>
            <person name="Daum C."/>
            <person name="Ng V."/>
            <person name="Clum A."/>
            <person name="Steindorff A."/>
            <person name="Ohm R.A."/>
            <person name="Martin F."/>
            <person name="Silar P."/>
            <person name="Natvig D.O."/>
            <person name="Lalanne C."/>
            <person name="Gautier V."/>
            <person name="Ament-Velasquez S.L."/>
            <person name="Kruys A."/>
            <person name="Hutchinson M.I."/>
            <person name="Powell A.J."/>
            <person name="Barry K."/>
            <person name="Miller A.N."/>
            <person name="Grigoriev I.V."/>
            <person name="Debuchy R."/>
            <person name="Gladieux P."/>
            <person name="Hiltunen Thoren M."/>
            <person name="Johannesson H."/>
        </authorList>
    </citation>
    <scope>NUCLEOTIDE SEQUENCE</scope>
    <source>
        <strain evidence="11">SMH4131-1</strain>
    </source>
</reference>
<keyword evidence="13" id="KW-1185">Reference proteome</keyword>
<reference evidence="11" key="2">
    <citation type="submission" date="2023-06" db="EMBL/GenBank/DDBJ databases">
        <authorList>
            <consortium name="Lawrence Berkeley National Laboratory"/>
            <person name="Haridas S."/>
            <person name="Hensen N."/>
            <person name="Bonometti L."/>
            <person name="Westerberg I."/>
            <person name="Brannstrom I.O."/>
            <person name="Guillou S."/>
            <person name="Cros-Aarteil S."/>
            <person name="Calhoun S."/>
            <person name="Kuo A."/>
            <person name="Mondo S."/>
            <person name="Pangilinan J."/>
            <person name="Riley R."/>
            <person name="Labutti K."/>
            <person name="Andreopoulos B."/>
            <person name="Lipzen A."/>
            <person name="Chen C."/>
            <person name="Yanf M."/>
            <person name="Daum C."/>
            <person name="Ng V."/>
            <person name="Clum A."/>
            <person name="Steindorff A."/>
            <person name="Ohm R."/>
            <person name="Martin F."/>
            <person name="Silar P."/>
            <person name="Natvig D."/>
            <person name="Lalanne C."/>
            <person name="Gautier V."/>
            <person name="Ament-Velasquez S.L."/>
            <person name="Kruys A."/>
            <person name="Hutchinson M.I."/>
            <person name="Powell A.J."/>
            <person name="Barry K."/>
            <person name="Miller A.N."/>
            <person name="Grigoriev I.V."/>
            <person name="Debuchy R."/>
            <person name="Gladieux P."/>
            <person name="Thoren M.H."/>
            <person name="Johannesson H."/>
        </authorList>
    </citation>
    <scope>NUCLEOTIDE SEQUENCE</scope>
    <source>
        <strain evidence="11">SMH4131-1</strain>
    </source>
</reference>
<keyword evidence="4" id="KW-0862">Zinc</keyword>
<organism evidence="11 13">
    <name type="scientific">Cercophora scortea</name>
    <dbReference type="NCBI Taxonomy" id="314031"/>
    <lineage>
        <taxon>Eukaryota</taxon>
        <taxon>Fungi</taxon>
        <taxon>Dikarya</taxon>
        <taxon>Ascomycota</taxon>
        <taxon>Pezizomycotina</taxon>
        <taxon>Sordariomycetes</taxon>
        <taxon>Sordariomycetidae</taxon>
        <taxon>Sordariales</taxon>
        <taxon>Lasiosphaeriaceae</taxon>
        <taxon>Cercophora</taxon>
    </lineage>
</organism>
<feature type="region of interest" description="Disordered" evidence="9">
    <location>
        <begin position="256"/>
        <end position="289"/>
    </location>
</feature>
<comment type="subcellular location">
    <subcellularLocation>
        <location evidence="1">Nucleus</location>
    </subcellularLocation>
</comment>
<evidence type="ECO:0000256" key="5">
    <source>
        <dbReference type="ARBA" id="ARBA00023015"/>
    </source>
</evidence>
<dbReference type="EMBL" id="JAUEPO010000001">
    <property type="protein sequence ID" value="KAK3335332.1"/>
    <property type="molecule type" value="Genomic_DNA"/>
</dbReference>
<dbReference type="SUPFAM" id="SSF57667">
    <property type="entry name" value="beta-beta-alpha zinc fingers"/>
    <property type="match status" value="1"/>
</dbReference>
<dbReference type="PANTHER" id="PTHR46179:SF13">
    <property type="entry name" value="C2H2-TYPE DOMAIN-CONTAINING PROTEIN"/>
    <property type="match status" value="1"/>
</dbReference>
<protein>
    <recommendedName>
        <fullName evidence="10">C2H2-type domain-containing protein</fullName>
    </recommendedName>
</protein>
<dbReference type="GO" id="GO:0008270">
    <property type="term" value="F:zinc ion binding"/>
    <property type="evidence" value="ECO:0007669"/>
    <property type="project" value="UniProtKB-KW"/>
</dbReference>